<name>A0A8K0S8D9_9HYPO</name>
<dbReference type="Pfam" id="PF05995">
    <property type="entry name" value="CDO_I"/>
    <property type="match status" value="1"/>
</dbReference>
<evidence type="ECO:0000313" key="4">
    <source>
        <dbReference type="EMBL" id="KAH7261684.1"/>
    </source>
</evidence>
<evidence type="ECO:0000256" key="2">
    <source>
        <dbReference type="ARBA" id="ARBA00013133"/>
    </source>
</evidence>
<reference evidence="4" key="1">
    <citation type="journal article" date="2021" name="Nat. Commun.">
        <title>Genetic determinants of endophytism in the Arabidopsis root mycobiome.</title>
        <authorList>
            <person name="Mesny F."/>
            <person name="Miyauchi S."/>
            <person name="Thiergart T."/>
            <person name="Pickel B."/>
            <person name="Atanasova L."/>
            <person name="Karlsson M."/>
            <person name="Huettel B."/>
            <person name="Barry K.W."/>
            <person name="Haridas S."/>
            <person name="Chen C."/>
            <person name="Bauer D."/>
            <person name="Andreopoulos W."/>
            <person name="Pangilinan J."/>
            <person name="LaButti K."/>
            <person name="Riley R."/>
            <person name="Lipzen A."/>
            <person name="Clum A."/>
            <person name="Drula E."/>
            <person name="Henrissat B."/>
            <person name="Kohler A."/>
            <person name="Grigoriev I.V."/>
            <person name="Martin F.M."/>
            <person name="Hacquard S."/>
        </authorList>
    </citation>
    <scope>NUCLEOTIDE SEQUENCE</scope>
    <source>
        <strain evidence="4">MPI-SDFR-AT-0068</strain>
    </source>
</reference>
<dbReference type="Gene3D" id="2.60.120.10">
    <property type="entry name" value="Jelly Rolls"/>
    <property type="match status" value="1"/>
</dbReference>
<dbReference type="Proteomes" id="UP000813427">
    <property type="component" value="Unassembled WGS sequence"/>
</dbReference>
<feature type="binding site" evidence="3">
    <location>
        <position position="331"/>
    </location>
    <ligand>
        <name>Fe cation</name>
        <dbReference type="ChEBI" id="CHEBI:24875"/>
        <note>catalytic</note>
    </ligand>
</feature>
<dbReference type="InterPro" id="IPR011051">
    <property type="entry name" value="RmlC_Cupin_sf"/>
</dbReference>
<keyword evidence="5" id="KW-1185">Reference proteome</keyword>
<organism evidence="4 5">
    <name type="scientific">Fusarium tricinctum</name>
    <dbReference type="NCBI Taxonomy" id="61284"/>
    <lineage>
        <taxon>Eukaryota</taxon>
        <taxon>Fungi</taxon>
        <taxon>Dikarya</taxon>
        <taxon>Ascomycota</taxon>
        <taxon>Pezizomycotina</taxon>
        <taxon>Sordariomycetes</taxon>
        <taxon>Hypocreomycetidae</taxon>
        <taxon>Hypocreales</taxon>
        <taxon>Nectriaceae</taxon>
        <taxon>Fusarium</taxon>
        <taxon>Fusarium tricinctum species complex</taxon>
    </lineage>
</organism>
<gene>
    <name evidence="4" type="ORF">BKA59DRAFT_641</name>
</gene>
<feature type="binding site" evidence="3">
    <location>
        <position position="333"/>
    </location>
    <ligand>
        <name>Fe cation</name>
        <dbReference type="ChEBI" id="CHEBI:24875"/>
        <note>catalytic</note>
    </ligand>
</feature>
<dbReference type="CDD" id="cd10548">
    <property type="entry name" value="cupin_CDO"/>
    <property type="match status" value="1"/>
</dbReference>
<dbReference type="AlphaFoldDB" id="A0A8K0S8D9"/>
<accession>A0A8K0S8D9</accession>
<dbReference type="EC" id="1.13.11.20" evidence="2"/>
<keyword evidence="3" id="KW-0408">Iron</keyword>
<dbReference type="InterPro" id="IPR014710">
    <property type="entry name" value="RmlC-like_jellyroll"/>
</dbReference>
<dbReference type="EMBL" id="JAGPXF010000001">
    <property type="protein sequence ID" value="KAH7261684.1"/>
    <property type="molecule type" value="Genomic_DNA"/>
</dbReference>
<dbReference type="GO" id="GO:0005506">
    <property type="term" value="F:iron ion binding"/>
    <property type="evidence" value="ECO:0007669"/>
    <property type="project" value="InterPro"/>
</dbReference>
<dbReference type="InterPro" id="IPR010300">
    <property type="entry name" value="CDO_1"/>
</dbReference>
<proteinExistence type="inferred from homology"/>
<sequence>MADPSHFSDIFWEPPKPLVAAQPDPPPSSNGEVLLTTFYSLERATAGIDFMVPGLGTIAAKPDPPETSLSFTIRPANPRTQPTLTLKITKGNCVLSKREKDSERDVPFEELIDFKEDKERSTYVNKVMFPKGKLSALLSPLTTDKTAYWISVDRSNARIRYGKYLINNSMTFMEIQFVKEEAEWMNNLSSTEVNRDGSPVSEKDIKFRTSPITVDLPPLIVPENEITLEQLESSTAMTFVNLPEGCQKLYHNICGPNITVQPASFPQLPEAIDQSCKDENKICSKILKKKDTFGDPLETYLRITLGDNLANSPGIPYVMEIWPPGHMSPIHQHGDASAVIRVLYGSINVTWFDALQENGEPQVIGQPVVLKKGDVTWLGEDQYQIHQLHNKSKTVCITLQCYQFEKHDKVHDESFHWMDGKRHIKRFIPNSDMAYGQFVQAVKAEWEAPN</sequence>
<keyword evidence="3" id="KW-0479">Metal-binding</keyword>
<evidence type="ECO:0000313" key="5">
    <source>
        <dbReference type="Proteomes" id="UP000813427"/>
    </source>
</evidence>
<evidence type="ECO:0000256" key="3">
    <source>
        <dbReference type="PIRSR" id="PIRSR610300-51"/>
    </source>
</evidence>
<feature type="binding site" evidence="3">
    <location>
        <position position="386"/>
    </location>
    <ligand>
        <name>Fe cation</name>
        <dbReference type="ChEBI" id="CHEBI:24875"/>
        <note>catalytic</note>
    </ligand>
</feature>
<dbReference type="SUPFAM" id="SSF51182">
    <property type="entry name" value="RmlC-like cupins"/>
    <property type="match status" value="1"/>
</dbReference>
<comment type="caution">
    <text evidence="4">The sequence shown here is derived from an EMBL/GenBank/DDBJ whole genome shotgun (WGS) entry which is preliminary data.</text>
</comment>
<evidence type="ECO:0000256" key="1">
    <source>
        <dbReference type="ARBA" id="ARBA00006622"/>
    </source>
</evidence>
<dbReference type="GO" id="GO:0017172">
    <property type="term" value="F:cysteine dioxygenase activity"/>
    <property type="evidence" value="ECO:0007669"/>
    <property type="project" value="UniProtKB-EC"/>
</dbReference>
<comment type="similarity">
    <text evidence="1">Belongs to the cysteine dioxygenase family.</text>
</comment>
<dbReference type="OrthoDB" id="543511at2759"/>
<protein>
    <recommendedName>
        <fullName evidence="2">cysteine dioxygenase</fullName>
        <ecNumber evidence="2">1.13.11.20</ecNumber>
    </recommendedName>
</protein>